<dbReference type="GO" id="GO:0004792">
    <property type="term" value="F:thiosulfate-cyanide sulfurtransferase activity"/>
    <property type="evidence" value="ECO:0007669"/>
    <property type="project" value="TreeGrafter"/>
</dbReference>
<dbReference type="eggNOG" id="COG0476">
    <property type="taxonomic scope" value="Bacteria"/>
</dbReference>
<accession>C5CHF1</accession>
<organism evidence="2 3">
    <name type="scientific">Kosmotoga olearia (strain ATCC BAA-1733 / DSM 21960 / TBF 19.5.1)</name>
    <dbReference type="NCBI Taxonomy" id="521045"/>
    <lineage>
        <taxon>Bacteria</taxon>
        <taxon>Thermotogati</taxon>
        <taxon>Thermotogota</taxon>
        <taxon>Thermotogae</taxon>
        <taxon>Kosmotogales</taxon>
        <taxon>Kosmotogaceae</taxon>
        <taxon>Kosmotoga</taxon>
    </lineage>
</organism>
<dbReference type="SUPFAM" id="SSF69572">
    <property type="entry name" value="Activating enzymes of the ubiquitin-like proteins"/>
    <property type="match status" value="1"/>
</dbReference>
<dbReference type="PANTHER" id="PTHR10953">
    <property type="entry name" value="UBIQUITIN-ACTIVATING ENZYME E1"/>
    <property type="match status" value="1"/>
</dbReference>
<protein>
    <submittedName>
        <fullName evidence="2">UBA/THIF-type NAD/FAD binding protein</fullName>
    </submittedName>
</protein>
<dbReference type="InterPro" id="IPR045886">
    <property type="entry name" value="ThiF/MoeB/HesA"/>
</dbReference>
<reference evidence="2 3" key="2">
    <citation type="journal article" date="2011" name="J. Bacteriol.">
        <title>Genome Sequence of Kosmotoga olearia Strain TBF 19.5.1, a Thermophilic Bacterium with a Wide Growth Temperature Range, Isolated from the Troll B Oil Platform in the North Sea.</title>
        <authorList>
            <person name="Swithers K.S."/>
            <person name="Dipippo J.L."/>
            <person name="Bruce D.C."/>
            <person name="Detter C."/>
            <person name="Tapia R."/>
            <person name="Han S."/>
            <person name="Goodwin L.A."/>
            <person name="Han J."/>
            <person name="Woyke T."/>
            <person name="Pitluck S."/>
            <person name="Pennacchio L."/>
            <person name="Nolan M."/>
            <person name="Mikhailova N."/>
            <person name="Land M.L."/>
            <person name="Nesbo C.L."/>
            <person name="Gogarten J.P."/>
            <person name="Noll K.M."/>
        </authorList>
    </citation>
    <scope>NUCLEOTIDE SEQUENCE [LARGE SCALE GENOMIC DNA]</scope>
    <source>
        <strain evidence="3">ATCC BAA-1733 / DSM 21960 / TBF 19.5.1</strain>
    </source>
</reference>
<evidence type="ECO:0000313" key="2">
    <source>
        <dbReference type="EMBL" id="ACR79706.1"/>
    </source>
</evidence>
<dbReference type="InterPro" id="IPR000594">
    <property type="entry name" value="ThiF_NAD_FAD-bd"/>
</dbReference>
<evidence type="ECO:0000259" key="1">
    <source>
        <dbReference type="Pfam" id="PF00899"/>
    </source>
</evidence>
<dbReference type="RefSeq" id="WP_015868368.1">
    <property type="nucleotide sequence ID" value="NC_012785.1"/>
</dbReference>
<keyword evidence="3" id="KW-1185">Reference proteome</keyword>
<dbReference type="Proteomes" id="UP000002382">
    <property type="component" value="Chromosome"/>
</dbReference>
<dbReference type="InterPro" id="IPR035985">
    <property type="entry name" value="Ubiquitin-activating_enz"/>
</dbReference>
<gene>
    <name evidence="2" type="ordered locus">Kole_0998</name>
</gene>
<feature type="domain" description="THIF-type NAD/FAD binding fold" evidence="1">
    <location>
        <begin position="149"/>
        <end position="355"/>
    </location>
</feature>
<dbReference type="GO" id="GO:0005737">
    <property type="term" value="C:cytoplasm"/>
    <property type="evidence" value="ECO:0007669"/>
    <property type="project" value="TreeGrafter"/>
</dbReference>
<dbReference type="STRING" id="521045.Kole_0998"/>
<dbReference type="Pfam" id="PF00899">
    <property type="entry name" value="ThiF"/>
    <property type="match status" value="1"/>
</dbReference>
<dbReference type="GO" id="GO:0016779">
    <property type="term" value="F:nucleotidyltransferase activity"/>
    <property type="evidence" value="ECO:0007669"/>
    <property type="project" value="TreeGrafter"/>
</dbReference>
<dbReference type="KEGG" id="kol:Kole_0998"/>
<proteinExistence type="predicted"/>
<dbReference type="OrthoDB" id="9804286at2"/>
<dbReference type="Gene3D" id="3.40.50.720">
    <property type="entry name" value="NAD(P)-binding Rossmann-like Domain"/>
    <property type="match status" value="1"/>
</dbReference>
<dbReference type="PANTHER" id="PTHR10953:SF102">
    <property type="entry name" value="ADENYLYLTRANSFERASE AND SULFURTRANSFERASE MOCS3"/>
    <property type="match status" value="1"/>
</dbReference>
<dbReference type="EMBL" id="CP001634">
    <property type="protein sequence ID" value="ACR79706.1"/>
    <property type="molecule type" value="Genomic_DNA"/>
</dbReference>
<dbReference type="GO" id="GO:0008641">
    <property type="term" value="F:ubiquitin-like modifier activating enzyme activity"/>
    <property type="evidence" value="ECO:0007669"/>
    <property type="project" value="InterPro"/>
</dbReference>
<name>C5CHF1_KOSOT</name>
<reference evidence="2 3" key="1">
    <citation type="submission" date="2009-06" db="EMBL/GenBank/DDBJ databases">
        <title>Complete sequence of Thermotogales bacterium TBF 19.5.1.</title>
        <authorList>
            <consortium name="US DOE Joint Genome Institute"/>
            <person name="Lucas S."/>
            <person name="Copeland A."/>
            <person name="Lapidus A."/>
            <person name="Glavina del Rio T."/>
            <person name="Tice H."/>
            <person name="Bruce D."/>
            <person name="Goodwin L."/>
            <person name="Pitluck S."/>
            <person name="Chertkov O."/>
            <person name="Brettin T."/>
            <person name="Detter J.C."/>
            <person name="Han C."/>
            <person name="Schmutz J."/>
            <person name="Larimer F."/>
            <person name="Land M."/>
            <person name="Hauser L."/>
            <person name="Kyrpides N."/>
            <person name="Ovchinnikova G."/>
            <person name="Noll K."/>
        </authorList>
    </citation>
    <scope>NUCLEOTIDE SEQUENCE [LARGE SCALE GENOMIC DNA]</scope>
    <source>
        <strain evidence="3">ATCC BAA-1733 / DSM 21960 / TBF 19.5.1</strain>
    </source>
</reference>
<evidence type="ECO:0000313" key="3">
    <source>
        <dbReference type="Proteomes" id="UP000002382"/>
    </source>
</evidence>
<sequence length="366" mass="41978">MDDTVILTLYERQILVEGIDIEFQQRLTEQVLGVPRIPAERLIVRLLFRSGLLGVSQDYSWDEMKVLSGINSYIFPSSETTVIFENSSEMSVEYDNTNDRVTVKSPANISDIAAVILASKVFMAFLKKEGTKLSPDIIPDFGRFSIPENKKVMVVGAGGLGSPVIEYLLRWGLKKLVVVDNDWVNVSNLHRQTLYFYEDIGKPKVKVLEKRISRFMQDVEIIGYETTFCGEMLSKEKPDVVVSAVDNFRTRYEINYECYRRYVPFIDAGVSGYEGYVMRHTPEESCYRCFVGDDKKDKEGKKPILPFTSYLGGLLQAYWVSALLNNKKLPQAYWFDLKNMIFSSFEVPKKETCPVCGRNSRGRRLW</sequence>
<dbReference type="AlphaFoldDB" id="C5CHF1"/>
<dbReference type="HOGENOM" id="CLU_773406_0_0_0"/>